<name>A0AAV2SJV6_MEGNR</name>
<dbReference type="GO" id="GO:0005615">
    <property type="term" value="C:extracellular space"/>
    <property type="evidence" value="ECO:0007669"/>
    <property type="project" value="TreeGrafter"/>
</dbReference>
<dbReference type="PANTHER" id="PTHR12236:SF98">
    <property type="entry name" value="CUTICULAR PROTEIN 56F"/>
    <property type="match status" value="1"/>
</dbReference>
<sequence length="112" mass="12933">PATTMTPRIFLCMWLLYASASAMPQPQGEEATTLMPMNYNFEWNVDNENNQTYYGQQEEADNGRVEGEYYVWLPDGRLQKVEYYVDGDSGFVPTITYVDAYEPQWGTTAFEN</sequence>
<evidence type="ECO:0008006" key="6">
    <source>
        <dbReference type="Google" id="ProtNLM"/>
    </source>
</evidence>
<dbReference type="GO" id="GO:0031012">
    <property type="term" value="C:extracellular matrix"/>
    <property type="evidence" value="ECO:0007669"/>
    <property type="project" value="TreeGrafter"/>
</dbReference>
<dbReference type="InterPro" id="IPR000618">
    <property type="entry name" value="Insect_cuticle"/>
</dbReference>
<gene>
    <name evidence="4" type="ORF">MNOR_LOCUS37381</name>
</gene>
<feature type="non-terminal residue" evidence="4">
    <location>
        <position position="1"/>
    </location>
</feature>
<keyword evidence="3" id="KW-0732">Signal</keyword>
<feature type="chain" id="PRO_5043326706" description="Pro-resilin" evidence="3">
    <location>
        <begin position="23"/>
        <end position="112"/>
    </location>
</feature>
<dbReference type="Pfam" id="PF00379">
    <property type="entry name" value="Chitin_bind_4"/>
    <property type="match status" value="1"/>
</dbReference>
<keyword evidence="1 2" id="KW-0193">Cuticle</keyword>
<proteinExistence type="predicted"/>
<evidence type="ECO:0000256" key="3">
    <source>
        <dbReference type="SAM" id="SignalP"/>
    </source>
</evidence>
<evidence type="ECO:0000256" key="1">
    <source>
        <dbReference type="ARBA" id="ARBA00022460"/>
    </source>
</evidence>
<evidence type="ECO:0000313" key="5">
    <source>
        <dbReference type="Proteomes" id="UP001497623"/>
    </source>
</evidence>
<accession>A0AAV2SJV6</accession>
<dbReference type="PROSITE" id="PS51155">
    <property type="entry name" value="CHIT_BIND_RR_2"/>
    <property type="match status" value="1"/>
</dbReference>
<dbReference type="GO" id="GO:0042302">
    <property type="term" value="F:structural constituent of cuticle"/>
    <property type="evidence" value="ECO:0007669"/>
    <property type="project" value="UniProtKB-UniRule"/>
</dbReference>
<dbReference type="Proteomes" id="UP001497623">
    <property type="component" value="Unassembled WGS sequence"/>
</dbReference>
<reference evidence="4 5" key="1">
    <citation type="submission" date="2024-05" db="EMBL/GenBank/DDBJ databases">
        <authorList>
            <person name="Wallberg A."/>
        </authorList>
    </citation>
    <scope>NUCLEOTIDE SEQUENCE [LARGE SCALE GENOMIC DNA]</scope>
</reference>
<keyword evidence="5" id="KW-1185">Reference proteome</keyword>
<protein>
    <recommendedName>
        <fullName evidence="6">Pro-resilin</fullName>
    </recommendedName>
</protein>
<dbReference type="PANTHER" id="PTHR12236">
    <property type="entry name" value="STRUCTURAL CONTITUENT OF CUTICLE"/>
    <property type="match status" value="1"/>
</dbReference>
<evidence type="ECO:0000256" key="2">
    <source>
        <dbReference type="PROSITE-ProRule" id="PRU00497"/>
    </source>
</evidence>
<dbReference type="EMBL" id="CAXKWB010074769">
    <property type="protein sequence ID" value="CAL4198628.1"/>
    <property type="molecule type" value="Genomic_DNA"/>
</dbReference>
<dbReference type="InterPro" id="IPR051217">
    <property type="entry name" value="Insect_Cuticle_Struc_Prot"/>
</dbReference>
<organism evidence="4 5">
    <name type="scientific">Meganyctiphanes norvegica</name>
    <name type="common">Northern krill</name>
    <name type="synonym">Thysanopoda norvegica</name>
    <dbReference type="NCBI Taxonomy" id="48144"/>
    <lineage>
        <taxon>Eukaryota</taxon>
        <taxon>Metazoa</taxon>
        <taxon>Ecdysozoa</taxon>
        <taxon>Arthropoda</taxon>
        <taxon>Crustacea</taxon>
        <taxon>Multicrustacea</taxon>
        <taxon>Malacostraca</taxon>
        <taxon>Eumalacostraca</taxon>
        <taxon>Eucarida</taxon>
        <taxon>Euphausiacea</taxon>
        <taxon>Euphausiidae</taxon>
        <taxon>Meganyctiphanes</taxon>
    </lineage>
</organism>
<feature type="signal peptide" evidence="3">
    <location>
        <begin position="1"/>
        <end position="22"/>
    </location>
</feature>
<evidence type="ECO:0000313" key="4">
    <source>
        <dbReference type="EMBL" id="CAL4198628.1"/>
    </source>
</evidence>
<dbReference type="AlphaFoldDB" id="A0AAV2SJV6"/>
<comment type="caution">
    <text evidence="4">The sequence shown here is derived from an EMBL/GenBank/DDBJ whole genome shotgun (WGS) entry which is preliminary data.</text>
</comment>